<comment type="cofactor">
    <cofactor evidence="12 13">
        <name>heme</name>
        <dbReference type="ChEBI" id="CHEBI:30413"/>
    </cofactor>
</comment>
<dbReference type="Gene3D" id="3.40.50.360">
    <property type="match status" value="1"/>
</dbReference>
<dbReference type="InterPro" id="IPR023206">
    <property type="entry name" value="Bifunctional_P450_P450_red"/>
</dbReference>
<keyword evidence="7 12" id="KW-0274">FAD</keyword>
<keyword evidence="18" id="KW-1185">Reference proteome</keyword>
<evidence type="ECO:0000256" key="10">
    <source>
        <dbReference type="ARBA" id="ARBA00023004"/>
    </source>
</evidence>
<dbReference type="InterPro" id="IPR036396">
    <property type="entry name" value="Cyt_P450_sf"/>
</dbReference>
<dbReference type="GO" id="GO:0050660">
    <property type="term" value="F:flavin adenine dinucleotide binding"/>
    <property type="evidence" value="ECO:0007669"/>
    <property type="project" value="TreeGrafter"/>
</dbReference>
<dbReference type="RefSeq" id="WP_092011237.1">
    <property type="nucleotide sequence ID" value="NZ_FOYW01000001.1"/>
</dbReference>
<dbReference type="Pfam" id="PF00258">
    <property type="entry name" value="Flavodoxin_1"/>
    <property type="match status" value="1"/>
</dbReference>
<keyword evidence="5 12" id="KW-0288">FMN</keyword>
<dbReference type="AlphaFoldDB" id="A0A1I6I615"/>
<keyword evidence="4 12" id="KW-0285">Flavoprotein</keyword>
<dbReference type="GO" id="GO:0005506">
    <property type="term" value="F:iron ion binding"/>
    <property type="evidence" value="ECO:0007669"/>
    <property type="project" value="UniProtKB-UniRule"/>
</dbReference>
<dbReference type="InterPro" id="IPR023173">
    <property type="entry name" value="NADPH_Cyt_P450_Rdtase_alpha"/>
</dbReference>
<reference evidence="17 18" key="1">
    <citation type="submission" date="2016-10" db="EMBL/GenBank/DDBJ databases">
        <authorList>
            <person name="de Groot N.N."/>
        </authorList>
    </citation>
    <scope>NUCLEOTIDE SEQUENCE [LARGE SCALE GENOMIC DNA]</scope>
    <source>
        <strain evidence="17 18">CGMCC 1.9167</strain>
    </source>
</reference>
<comment type="catalytic activity">
    <reaction evidence="12">
        <text>2 oxidized [cytochrome P450] + NADPH = 2 reduced [cytochrome P450] + NADP(+) + H(+)</text>
        <dbReference type="Rhea" id="RHEA:24040"/>
        <dbReference type="Rhea" id="RHEA-COMP:14627"/>
        <dbReference type="Rhea" id="RHEA-COMP:14628"/>
        <dbReference type="ChEBI" id="CHEBI:15378"/>
        <dbReference type="ChEBI" id="CHEBI:55376"/>
        <dbReference type="ChEBI" id="CHEBI:57783"/>
        <dbReference type="ChEBI" id="CHEBI:58349"/>
        <dbReference type="ChEBI" id="CHEBI:60344"/>
        <dbReference type="EC" id="1.6.2.4"/>
    </reaction>
</comment>
<accession>A0A1I6I615</accession>
<dbReference type="Pfam" id="PF00667">
    <property type="entry name" value="FAD_binding_1"/>
    <property type="match status" value="1"/>
</dbReference>
<dbReference type="InterPro" id="IPR017938">
    <property type="entry name" value="Riboflavin_synthase-like_b-brl"/>
</dbReference>
<dbReference type="Gene3D" id="3.40.50.80">
    <property type="entry name" value="Nucleotide-binding domain of ferredoxin-NADP reductase (FNR) module"/>
    <property type="match status" value="1"/>
</dbReference>
<comment type="similarity">
    <text evidence="1 12">In the N-terminal section; belongs to the cytochrome P450 family.</text>
</comment>
<keyword evidence="11 12" id="KW-0503">Monooxygenase</keyword>
<keyword evidence="8 12" id="KW-0521">NADP</keyword>
<evidence type="ECO:0000256" key="11">
    <source>
        <dbReference type="ARBA" id="ARBA00023033"/>
    </source>
</evidence>
<evidence type="ECO:0000256" key="7">
    <source>
        <dbReference type="ARBA" id="ARBA00022827"/>
    </source>
</evidence>
<feature type="domain" description="FAD-binding FR-type" evidence="16">
    <location>
        <begin position="675"/>
        <end position="918"/>
    </location>
</feature>
<dbReference type="FunFam" id="1.10.630.10:FF:000040">
    <property type="entry name" value="Bifunctional cytochrome P450/NADPH--P450 reductase"/>
    <property type="match status" value="1"/>
</dbReference>
<dbReference type="CDD" id="cd11068">
    <property type="entry name" value="CYP120A1"/>
    <property type="match status" value="1"/>
</dbReference>
<keyword evidence="10 12" id="KW-0408">Iron</keyword>
<dbReference type="Pfam" id="PF00067">
    <property type="entry name" value="p450"/>
    <property type="match status" value="1"/>
</dbReference>
<dbReference type="EMBL" id="FOYW01000001">
    <property type="protein sequence ID" value="SFR62078.1"/>
    <property type="molecule type" value="Genomic_DNA"/>
</dbReference>
<dbReference type="Gene3D" id="1.10.630.10">
    <property type="entry name" value="Cytochrome P450"/>
    <property type="match status" value="1"/>
</dbReference>
<feature type="region of interest" description="Disordered" evidence="14">
    <location>
        <begin position="471"/>
        <end position="500"/>
    </location>
</feature>
<name>A0A1I6I615_9GAMM</name>
<dbReference type="InterPro" id="IPR039261">
    <property type="entry name" value="FNR_nucleotide-bd"/>
</dbReference>
<keyword evidence="2 12" id="KW-0813">Transport</keyword>
<feature type="domain" description="Flavodoxin-like" evidence="15">
    <location>
        <begin position="501"/>
        <end position="641"/>
    </location>
</feature>
<dbReference type="GO" id="GO:0003958">
    <property type="term" value="F:NADPH-hemoprotein reductase activity"/>
    <property type="evidence" value="ECO:0007669"/>
    <property type="project" value="UniProtKB-UniRule"/>
</dbReference>
<dbReference type="GO" id="GO:0020037">
    <property type="term" value="F:heme binding"/>
    <property type="evidence" value="ECO:0007669"/>
    <property type="project" value="UniProtKB-UniRule"/>
</dbReference>
<dbReference type="EC" id="1.14.14.1" evidence="12"/>
<dbReference type="GO" id="GO:0070330">
    <property type="term" value="F:aromatase activity"/>
    <property type="evidence" value="ECO:0007669"/>
    <property type="project" value="UniProtKB-UniRule"/>
</dbReference>
<comment type="cofactor">
    <cofactor evidence="12">
        <name>FAD</name>
        <dbReference type="ChEBI" id="CHEBI:57692"/>
    </cofactor>
    <cofactor evidence="12">
        <name>FMN</name>
        <dbReference type="ChEBI" id="CHEBI:58210"/>
    </cofactor>
</comment>
<dbReference type="InterPro" id="IPR017972">
    <property type="entry name" value="Cyt_P450_CS"/>
</dbReference>
<evidence type="ECO:0000313" key="18">
    <source>
        <dbReference type="Proteomes" id="UP000198644"/>
    </source>
</evidence>
<dbReference type="SUPFAM" id="SSF63380">
    <property type="entry name" value="Riboflavin synthase domain-like"/>
    <property type="match status" value="1"/>
</dbReference>
<evidence type="ECO:0000256" key="13">
    <source>
        <dbReference type="PIRSR" id="PIRSR000209-1"/>
    </source>
</evidence>
<dbReference type="Gene3D" id="2.40.30.10">
    <property type="entry name" value="Translation factors"/>
    <property type="match status" value="2"/>
</dbReference>
<comment type="catalytic activity">
    <reaction evidence="12">
        <text>an organic molecule + reduced [NADPH--hemoprotein reductase] + O2 = an alcohol + oxidized [NADPH--hemoprotein reductase] + H2O + H(+)</text>
        <dbReference type="Rhea" id="RHEA:17149"/>
        <dbReference type="Rhea" id="RHEA-COMP:11964"/>
        <dbReference type="Rhea" id="RHEA-COMP:11965"/>
        <dbReference type="ChEBI" id="CHEBI:15377"/>
        <dbReference type="ChEBI" id="CHEBI:15378"/>
        <dbReference type="ChEBI" id="CHEBI:15379"/>
        <dbReference type="ChEBI" id="CHEBI:30879"/>
        <dbReference type="ChEBI" id="CHEBI:57618"/>
        <dbReference type="ChEBI" id="CHEBI:58210"/>
        <dbReference type="ChEBI" id="CHEBI:142491"/>
        <dbReference type="EC" id="1.14.14.1"/>
    </reaction>
</comment>
<dbReference type="PANTHER" id="PTHR19384">
    <property type="entry name" value="NITRIC OXIDE SYNTHASE-RELATED"/>
    <property type="match status" value="1"/>
</dbReference>
<organism evidence="17 18">
    <name type="scientific">Marinobacter daqiaonensis</name>
    <dbReference type="NCBI Taxonomy" id="650891"/>
    <lineage>
        <taxon>Bacteria</taxon>
        <taxon>Pseudomonadati</taxon>
        <taxon>Pseudomonadota</taxon>
        <taxon>Gammaproteobacteria</taxon>
        <taxon>Pseudomonadales</taxon>
        <taxon>Marinobacteraceae</taxon>
        <taxon>Marinobacter</taxon>
    </lineage>
</organism>
<evidence type="ECO:0000256" key="5">
    <source>
        <dbReference type="ARBA" id="ARBA00022643"/>
    </source>
</evidence>
<dbReference type="CDD" id="cd06206">
    <property type="entry name" value="bifunctional_CYPOR"/>
    <property type="match status" value="1"/>
</dbReference>
<proteinExistence type="inferred from homology"/>
<dbReference type="PROSITE" id="PS51384">
    <property type="entry name" value="FAD_FR"/>
    <property type="match status" value="1"/>
</dbReference>
<dbReference type="PIRSF" id="PIRSF000209">
    <property type="entry name" value="Bifunctional_P450_P450R"/>
    <property type="match status" value="1"/>
</dbReference>
<dbReference type="EC" id="1.6.2.4" evidence="12"/>
<dbReference type="InterPro" id="IPR002401">
    <property type="entry name" value="Cyt_P450_E_grp-I"/>
</dbReference>
<evidence type="ECO:0000256" key="3">
    <source>
        <dbReference type="ARBA" id="ARBA00022617"/>
    </source>
</evidence>
<evidence type="ECO:0000256" key="6">
    <source>
        <dbReference type="ARBA" id="ARBA00022723"/>
    </source>
</evidence>
<evidence type="ECO:0000313" key="17">
    <source>
        <dbReference type="EMBL" id="SFR62078.1"/>
    </source>
</evidence>
<evidence type="ECO:0000256" key="4">
    <source>
        <dbReference type="ARBA" id="ARBA00022630"/>
    </source>
</evidence>
<dbReference type="InterPro" id="IPR001128">
    <property type="entry name" value="Cyt_P450"/>
</dbReference>
<keyword evidence="9 12" id="KW-0560">Oxidoreductase</keyword>
<dbReference type="Pfam" id="PF00175">
    <property type="entry name" value="NAD_binding_1"/>
    <property type="match status" value="1"/>
</dbReference>
<dbReference type="SUPFAM" id="SSF52218">
    <property type="entry name" value="Flavoproteins"/>
    <property type="match status" value="1"/>
</dbReference>
<dbReference type="InterPro" id="IPR003097">
    <property type="entry name" value="CysJ-like_FAD-binding"/>
</dbReference>
<dbReference type="PROSITE" id="PS00086">
    <property type="entry name" value="CYTOCHROME_P450"/>
    <property type="match status" value="1"/>
</dbReference>
<evidence type="ECO:0000259" key="15">
    <source>
        <dbReference type="PROSITE" id="PS50902"/>
    </source>
</evidence>
<evidence type="ECO:0000256" key="9">
    <source>
        <dbReference type="ARBA" id="ARBA00023002"/>
    </source>
</evidence>
<protein>
    <recommendedName>
        <fullName evidence="12">Bifunctional cytochrome P450/NADPH--P450 reductase</fullName>
    </recommendedName>
    <domain>
        <recommendedName>
            <fullName evidence="12">Cytochrome P450</fullName>
            <ecNumber evidence="12">1.14.14.1</ecNumber>
        </recommendedName>
    </domain>
    <domain>
        <recommendedName>
            <fullName evidence="12">NADPH--cytochrome P450 reductase</fullName>
            <ecNumber evidence="12">1.6.2.4</ecNumber>
        </recommendedName>
    </domain>
</protein>
<gene>
    <name evidence="17" type="ORF">SAMN05216203_1859</name>
</gene>
<dbReference type="PANTHER" id="PTHR19384:SF17">
    <property type="entry name" value="NADPH--CYTOCHROME P450 REDUCTASE"/>
    <property type="match status" value="1"/>
</dbReference>
<feature type="compositionally biased region" description="Polar residues" evidence="14">
    <location>
        <begin position="1"/>
        <end position="17"/>
    </location>
</feature>
<evidence type="ECO:0000256" key="8">
    <source>
        <dbReference type="ARBA" id="ARBA00022857"/>
    </source>
</evidence>
<evidence type="ECO:0000256" key="1">
    <source>
        <dbReference type="ARBA" id="ARBA00010018"/>
    </source>
</evidence>
<dbReference type="OrthoDB" id="9816402at2"/>
<dbReference type="STRING" id="650891.SAMN05216203_1859"/>
<dbReference type="Proteomes" id="UP000198644">
    <property type="component" value="Unassembled WGS sequence"/>
</dbReference>
<evidence type="ECO:0000256" key="12">
    <source>
        <dbReference type="PIRNR" id="PIRNR000209"/>
    </source>
</evidence>
<keyword evidence="3 12" id="KW-0349">Heme</keyword>
<dbReference type="InterPro" id="IPR029039">
    <property type="entry name" value="Flavoprotein-like_sf"/>
</dbReference>
<evidence type="ECO:0000256" key="2">
    <source>
        <dbReference type="ARBA" id="ARBA00022448"/>
    </source>
</evidence>
<feature type="region of interest" description="Disordered" evidence="14">
    <location>
        <begin position="1"/>
        <end position="25"/>
    </location>
</feature>
<dbReference type="InterPro" id="IPR001433">
    <property type="entry name" value="OxRdtase_FAD/NAD-bd"/>
</dbReference>
<dbReference type="PRINTS" id="PR00463">
    <property type="entry name" value="EP450I"/>
</dbReference>
<evidence type="ECO:0000256" key="14">
    <source>
        <dbReference type="SAM" id="MobiDB-lite"/>
    </source>
</evidence>
<dbReference type="PROSITE" id="PS50902">
    <property type="entry name" value="FLAVODOXIN_LIKE"/>
    <property type="match status" value="1"/>
</dbReference>
<dbReference type="GO" id="GO:0005829">
    <property type="term" value="C:cytosol"/>
    <property type="evidence" value="ECO:0007669"/>
    <property type="project" value="TreeGrafter"/>
</dbReference>
<dbReference type="SUPFAM" id="SSF52343">
    <property type="entry name" value="Ferredoxin reductase-like, C-terminal NADP-linked domain"/>
    <property type="match status" value="1"/>
</dbReference>
<dbReference type="InterPro" id="IPR017927">
    <property type="entry name" value="FAD-bd_FR_type"/>
</dbReference>
<feature type="binding site" description="axial binding residue" evidence="13">
    <location>
        <position position="418"/>
    </location>
    <ligand>
        <name>heme</name>
        <dbReference type="ChEBI" id="CHEBI:30413"/>
    </ligand>
    <ligandPart>
        <name>Fe</name>
        <dbReference type="ChEBI" id="CHEBI:18248"/>
    </ligandPart>
</feature>
<dbReference type="PRINTS" id="PR00385">
    <property type="entry name" value="P450"/>
</dbReference>
<dbReference type="InterPro" id="IPR008254">
    <property type="entry name" value="Flavodoxin/NO_synth"/>
</dbReference>
<evidence type="ECO:0000259" key="16">
    <source>
        <dbReference type="PROSITE" id="PS51384"/>
    </source>
</evidence>
<keyword evidence="12" id="KW-0249">Electron transport</keyword>
<dbReference type="Gene3D" id="1.20.990.10">
    <property type="entry name" value="NADPH-cytochrome p450 Reductase, Chain A, domain 3"/>
    <property type="match status" value="1"/>
</dbReference>
<dbReference type="GO" id="GO:0010181">
    <property type="term" value="F:FMN binding"/>
    <property type="evidence" value="ECO:0007669"/>
    <property type="project" value="UniProtKB-UniRule"/>
</dbReference>
<keyword evidence="6 12" id="KW-0479">Metal-binding</keyword>
<sequence>MKQHPGVTSSSDSTTSAEPLHPIPHPPRWPVVGNLLQIPKSRMAQYFLEVSRNYDGIFELDFGGFTTPFVSSAALAEELSDETRFRKVVRPPLSLLRDIVGDGLFTAKSDEPNWGKAHRILMPAFSQRAMKGYFDAMLEVASQLCTRWESHPGEDILVADDMTRLTLDTISLAGFGYRFHSFESRQLHPFLGAMVRVLAANMAKLTQLPMFNRLRRDPADYYADIDTMNALVDEVIRARRENPTGDNDLLNLMLTAEDPDTGETLDDLNIRHQVLTFLVAGHETTSGLLTFTLYFLLRNPHVLAQAYAEVDRLLPGDTVPEYRDLAQLDVIERVLKESLRLWPTAPAFMVAPYEDTIIGGRYRIRRNQGVSVHLPALHRDPAVWSDPEVFDIDRFLPENEAKIHPHGYKPFGNGQRACIGRQFALTEAKLALALILQRFALSDPHDYQLEIKETLTLKPDNFRIRARRRQPHDRLATSVATGNRDRSETEHSGVQGDGEPFTVAWGSSLGTARDIAEALTARAAALDFDARCVPLDDLAGSLPEFGILLIVTATYNGFAPDSAKAFERLLDNDGLAAVTRPELKFAVLGCGNTQWVNYQAFPKRIAAALAGTGATELAERGAADGNGDFEGAVEDWIDNLWRSLGQESGSDGGTAIALPLTYVDKQATRALVLPVHARPLRVTGNRELVRNPDGLADFSGSQPRTSTREITLELPEGMRYQTGDHLAVYPSNAPRLIERVTGLLGLDPSDLVTFPEHDTPAHLPAGQTVSIGQLLGHFLELQEPASRRDLRVLAAHSACPRTRQVLENVVEDGDQYHHEIQEKRLSVVDLLETHPAIQLPFEVFAALCPPLRARFYSISSSALASPGQVRLTVGTVEAPAWSGQGEYRGVASGYLKGLKEGDTLPGYIRTPTPAFAPPEDPATVMILVAAGTGLAPFRAFLEERAILADRNTAVGRSLLFFGCRHPDHDSLYGDDLIRWQDQGIVDWQPACSAVPGHPYRHVQDALWGERERVWTMLQNGAPVYVCGDGSRMAPAVRDCLIRICEEKTGGTREEASLWLQALMEKGRYHQDIFGTG</sequence>
<dbReference type="SUPFAM" id="SSF48264">
    <property type="entry name" value="Cytochrome P450"/>
    <property type="match status" value="1"/>
</dbReference>
<dbReference type="GO" id="GO:0016655">
    <property type="term" value="F:oxidoreductase activity, acting on NAD(P)H, quinone or similar compound as acceptor"/>
    <property type="evidence" value="ECO:0007669"/>
    <property type="project" value="UniProtKB-ARBA"/>
</dbReference>